<dbReference type="Pfam" id="PF00271">
    <property type="entry name" value="Helicase_C"/>
    <property type="match status" value="1"/>
</dbReference>
<keyword evidence="1" id="KW-0547">Nucleotide-binding</keyword>
<feature type="region of interest" description="Disordered" evidence="5">
    <location>
        <begin position="875"/>
        <end position="937"/>
    </location>
</feature>
<feature type="compositionally biased region" description="Low complexity" evidence="5">
    <location>
        <begin position="116"/>
        <end position="130"/>
    </location>
</feature>
<feature type="region of interest" description="Disordered" evidence="5">
    <location>
        <begin position="213"/>
        <end position="277"/>
    </location>
</feature>
<dbReference type="Pfam" id="PF00176">
    <property type="entry name" value="SNF2-rel_dom"/>
    <property type="match status" value="1"/>
</dbReference>
<dbReference type="InterPro" id="IPR027417">
    <property type="entry name" value="P-loop_NTPase"/>
</dbReference>
<organism evidence="9 10">
    <name type="scientific">Klebsormidium nitens</name>
    <name type="common">Green alga</name>
    <name type="synonym">Ulothrix nitens</name>
    <dbReference type="NCBI Taxonomy" id="105231"/>
    <lineage>
        <taxon>Eukaryota</taxon>
        <taxon>Viridiplantae</taxon>
        <taxon>Streptophyta</taxon>
        <taxon>Klebsormidiophyceae</taxon>
        <taxon>Klebsormidiales</taxon>
        <taxon>Klebsormidiaceae</taxon>
        <taxon>Klebsormidium</taxon>
    </lineage>
</organism>
<protein>
    <submittedName>
        <fullName evidence="9">Uncharacterized protein</fullName>
    </submittedName>
</protein>
<sequence>MPAVQTVGSPGRRQNLRVSINLCEHGRVMARSPYSEGVVNVCRSIEGRQFHSDSKGWSFPQAALPNFVASLRQLAGIQVDLVPPLRLPEGAPQQIPPPMVAPHSPPAQRPQPPAAGAPSPSTSAPGVTSPGRSSQNIHVKLVARGITSGSSQEERFAAKFAYSESVIEACRATPGRSWDSAAKEWTFPLSSLPALLERLSSISDRGVLVEPIAPLTLPPPPWNRAPPRPPPPPSSVVQRLFQDTPPETAAAPQVLSQGGTVSSNSTPQGPLPTPPKRKVEVTLGIFGRDRISVQFPYDQTVQAAVKGVRGAEWNHGKRLWHLPLAQRTVLEAALTSLPNVDVSIVPLHPLVLKAMEAASIAAAGALEKDDAERYDRMLDGGLKERLMEFQREGVKWALQQGGRVFIADEMGLGKTVQALALAACYREAWPVLILVPSSLRFTWARMCVDWLGMTPDDVTVVVSTPSRMARAMGYTLVLPSGAKTGGRLRLEGQINILSYDILHKIQSDLTGMNFQFVILDESHYIKNPAAQRTLCALPLVQRSRYAILLSGTPALSRPIELQQQLAALYSKVYSDRREYGERYCQGGRQFFAGQEYMGASNLKELHALLVSTVMVRRLKADVLQQLPPKRRQQVFLDIPDKAMAPVRKTNERLAAVRARRELVTGDASERERLETEERTLLNDLYVQTGIAKCGPAQDHIQLLLEHDEKFLVFAHHKHVMDMMEATLKKWASRDNQYIRIDGSTPPAERTGLVARFQEEPNCKVALLSIKAAGVGLTLHAAQTVVFIELSWLPGDLLQAEDRCHRIGQSSSVNVLYLLAQETSDDIMWESVRRKLENVGEVLNGAHDHMSVAQQHRLKGRPLNQPRITEMLAPRRGLAAGESAGVRTGASSSGGGEVRGGDGGAQSRDDGGGGIKAGEKEGLKSWETGGVNVEGYRGANSDEYTRADLGENAASTAGATAEGTGTLGPDVNAGRRVSADAEMLFGGRNGRGIGGTASAQPSKGSNPGDTQKEEPGSQRSATAMFRQSLGGENSRRVGADVSGAARRAQSGSQGSGPEASRRKGASACQLDALRGTTPTAPFEKTSGNRASGADTQDSVGAQAHGSGVLRTGTVLVGGTFPNASVEGRSKDHTSGADAHGSFEAQASGSGVRRMGSGLQQCSGSAGRPADWEEANRAEGAERAERAEGKLQQCLEGTVGVPLHEELRREYEEASFAMAGRRRQEAKRRREEGKEEEMSKVQRLE</sequence>
<dbReference type="SMART" id="SM00487">
    <property type="entry name" value="DEXDc"/>
    <property type="match status" value="1"/>
</dbReference>
<dbReference type="GO" id="GO:0006281">
    <property type="term" value="P:DNA repair"/>
    <property type="evidence" value="ECO:0000318"/>
    <property type="project" value="GO_Central"/>
</dbReference>
<proteinExistence type="predicted"/>
<keyword evidence="3" id="KW-0347">Helicase</keyword>
<dbReference type="PANTHER" id="PTHR45766">
    <property type="entry name" value="DNA ANNEALING HELICASE AND ENDONUCLEASE ZRANB3 FAMILY MEMBER"/>
    <property type="match status" value="1"/>
</dbReference>
<evidence type="ECO:0000256" key="4">
    <source>
        <dbReference type="ARBA" id="ARBA00022840"/>
    </source>
</evidence>
<evidence type="ECO:0000313" key="9">
    <source>
        <dbReference type="EMBL" id="GAQ80101.1"/>
    </source>
</evidence>
<dbReference type="GO" id="GO:0004386">
    <property type="term" value="F:helicase activity"/>
    <property type="evidence" value="ECO:0007669"/>
    <property type="project" value="UniProtKB-KW"/>
</dbReference>
<dbReference type="GO" id="GO:0043596">
    <property type="term" value="C:nuclear replication fork"/>
    <property type="evidence" value="ECO:0000318"/>
    <property type="project" value="GO_Central"/>
</dbReference>
<evidence type="ECO:0000259" key="8">
    <source>
        <dbReference type="PROSITE" id="PS51467"/>
    </source>
</evidence>
<dbReference type="Gene3D" id="3.40.50.300">
    <property type="entry name" value="P-loop containing nucleotide triphosphate hydrolases"/>
    <property type="match status" value="1"/>
</dbReference>
<evidence type="ECO:0000259" key="7">
    <source>
        <dbReference type="PROSITE" id="PS51194"/>
    </source>
</evidence>
<reference evidence="9 10" key="1">
    <citation type="journal article" date="2014" name="Nat. Commun.">
        <title>Klebsormidium flaccidum genome reveals primary factors for plant terrestrial adaptation.</title>
        <authorList>
            <person name="Hori K."/>
            <person name="Maruyama F."/>
            <person name="Fujisawa T."/>
            <person name="Togashi T."/>
            <person name="Yamamoto N."/>
            <person name="Seo M."/>
            <person name="Sato S."/>
            <person name="Yamada T."/>
            <person name="Mori H."/>
            <person name="Tajima N."/>
            <person name="Moriyama T."/>
            <person name="Ikeuchi M."/>
            <person name="Watanabe M."/>
            <person name="Wada H."/>
            <person name="Kobayashi K."/>
            <person name="Saito M."/>
            <person name="Masuda T."/>
            <person name="Sasaki-Sekimoto Y."/>
            <person name="Mashiguchi K."/>
            <person name="Awai K."/>
            <person name="Shimojima M."/>
            <person name="Masuda S."/>
            <person name="Iwai M."/>
            <person name="Nobusawa T."/>
            <person name="Narise T."/>
            <person name="Kondo S."/>
            <person name="Saito H."/>
            <person name="Sato R."/>
            <person name="Murakawa M."/>
            <person name="Ihara Y."/>
            <person name="Oshima-Yamada Y."/>
            <person name="Ohtaka K."/>
            <person name="Satoh M."/>
            <person name="Sonobe K."/>
            <person name="Ishii M."/>
            <person name="Ohtani R."/>
            <person name="Kanamori-Sato M."/>
            <person name="Honoki R."/>
            <person name="Miyazaki D."/>
            <person name="Mochizuki H."/>
            <person name="Umetsu J."/>
            <person name="Higashi K."/>
            <person name="Shibata D."/>
            <person name="Kamiya Y."/>
            <person name="Sato N."/>
            <person name="Nakamura Y."/>
            <person name="Tabata S."/>
            <person name="Ida S."/>
            <person name="Kurokawa K."/>
            <person name="Ohta H."/>
        </authorList>
    </citation>
    <scope>NUCLEOTIDE SEQUENCE [LARGE SCALE GENOMIC DNA]</scope>
    <source>
        <strain evidence="9 10">NIES-2285</strain>
    </source>
</reference>
<dbReference type="AlphaFoldDB" id="A0A1Y1HSX5"/>
<feature type="domain" description="Helicase C-terminal" evidence="7">
    <location>
        <begin position="698"/>
        <end position="857"/>
    </location>
</feature>
<feature type="compositionally biased region" description="Pro residues" evidence="5">
    <location>
        <begin position="216"/>
        <end position="234"/>
    </location>
</feature>
<dbReference type="Gene3D" id="3.40.50.10810">
    <property type="entry name" value="Tandem AAA-ATPase domain"/>
    <property type="match status" value="1"/>
</dbReference>
<name>A0A1Y1HSX5_KLENI</name>
<accession>A0A1Y1HSX5</accession>
<feature type="region of interest" description="Disordered" evidence="5">
    <location>
        <begin position="1215"/>
        <end position="1243"/>
    </location>
</feature>
<dbReference type="InterPro" id="IPR001650">
    <property type="entry name" value="Helicase_C-like"/>
</dbReference>
<dbReference type="SMART" id="SM00490">
    <property type="entry name" value="HELICc"/>
    <property type="match status" value="1"/>
</dbReference>
<dbReference type="FunFam" id="3.40.50.10810:FF:000044">
    <property type="entry name" value="Chromatin remodeling factor18"/>
    <property type="match status" value="1"/>
</dbReference>
<feature type="domain" description="HARP" evidence="8">
    <location>
        <begin position="273"/>
        <end position="346"/>
    </location>
</feature>
<keyword evidence="2" id="KW-0378">Hydrolase</keyword>
<dbReference type="Pfam" id="PF07443">
    <property type="entry name" value="HARP"/>
    <property type="match status" value="1"/>
</dbReference>
<dbReference type="EMBL" id="DF236995">
    <property type="protein sequence ID" value="GAQ80101.1"/>
    <property type="molecule type" value="Genomic_DNA"/>
</dbReference>
<dbReference type="CDD" id="cd18793">
    <property type="entry name" value="SF2_C_SNF"/>
    <property type="match status" value="1"/>
</dbReference>
<feature type="region of interest" description="Disordered" evidence="5">
    <location>
        <begin position="88"/>
        <end position="136"/>
    </location>
</feature>
<dbReference type="InterPro" id="IPR038718">
    <property type="entry name" value="SNF2-like_sf"/>
</dbReference>
<feature type="compositionally biased region" description="Basic and acidic residues" evidence="5">
    <location>
        <begin position="906"/>
        <end position="923"/>
    </location>
</feature>
<dbReference type="SUPFAM" id="SSF52540">
    <property type="entry name" value="P-loop containing nucleoside triphosphate hydrolases"/>
    <property type="match status" value="2"/>
</dbReference>
<keyword evidence="10" id="KW-1185">Reference proteome</keyword>
<evidence type="ECO:0000259" key="6">
    <source>
        <dbReference type="PROSITE" id="PS51192"/>
    </source>
</evidence>
<dbReference type="InterPro" id="IPR014001">
    <property type="entry name" value="Helicase_ATP-bd"/>
</dbReference>
<feature type="region of interest" description="Disordered" evidence="5">
    <location>
        <begin position="982"/>
        <end position="1105"/>
    </location>
</feature>
<dbReference type="STRING" id="105231.A0A1Y1HSX5"/>
<dbReference type="OMA" id="AGHEWDQ"/>
<feature type="region of interest" description="Disordered" evidence="5">
    <location>
        <begin position="1118"/>
        <end position="1187"/>
    </location>
</feature>
<dbReference type="GO" id="GO:0016787">
    <property type="term" value="F:hydrolase activity"/>
    <property type="evidence" value="ECO:0007669"/>
    <property type="project" value="UniProtKB-KW"/>
</dbReference>
<evidence type="ECO:0000256" key="2">
    <source>
        <dbReference type="ARBA" id="ARBA00022801"/>
    </source>
</evidence>
<feature type="compositionally biased region" description="Basic and acidic residues" evidence="5">
    <location>
        <begin position="1226"/>
        <end position="1243"/>
    </location>
</feature>
<dbReference type="GO" id="GO:0031297">
    <property type="term" value="P:replication fork processing"/>
    <property type="evidence" value="ECO:0000318"/>
    <property type="project" value="GO_Central"/>
</dbReference>
<evidence type="ECO:0000256" key="3">
    <source>
        <dbReference type="ARBA" id="ARBA00022806"/>
    </source>
</evidence>
<dbReference type="PROSITE" id="PS51192">
    <property type="entry name" value="HELICASE_ATP_BIND_1"/>
    <property type="match status" value="1"/>
</dbReference>
<dbReference type="InterPro" id="IPR000330">
    <property type="entry name" value="SNF2_N"/>
</dbReference>
<feature type="domain" description="HARP" evidence="8">
    <location>
        <begin position="133"/>
        <end position="213"/>
    </location>
</feature>
<dbReference type="PROSITE" id="PS51194">
    <property type="entry name" value="HELICASE_CTER"/>
    <property type="match status" value="1"/>
</dbReference>
<feature type="domain" description="Helicase ATP-binding" evidence="6">
    <location>
        <begin position="395"/>
        <end position="571"/>
    </location>
</feature>
<feature type="compositionally biased region" description="Basic and acidic residues" evidence="5">
    <location>
        <begin position="1168"/>
        <end position="1187"/>
    </location>
</feature>
<feature type="compositionally biased region" description="Polar residues" evidence="5">
    <location>
        <begin position="1084"/>
        <end position="1098"/>
    </location>
</feature>
<feature type="compositionally biased region" description="Polar residues" evidence="5">
    <location>
        <begin position="996"/>
        <end position="1008"/>
    </location>
</feature>
<dbReference type="CDD" id="cd18010">
    <property type="entry name" value="DEXHc_HARP_SMARCAL1"/>
    <property type="match status" value="1"/>
</dbReference>
<evidence type="ECO:0000313" key="10">
    <source>
        <dbReference type="Proteomes" id="UP000054558"/>
    </source>
</evidence>
<dbReference type="InterPro" id="IPR049730">
    <property type="entry name" value="SNF2/RAD54-like_C"/>
</dbReference>
<dbReference type="PROSITE" id="PS51467">
    <property type="entry name" value="HARP"/>
    <property type="match status" value="3"/>
</dbReference>
<evidence type="ECO:0000256" key="1">
    <source>
        <dbReference type="ARBA" id="ARBA00022741"/>
    </source>
</evidence>
<dbReference type="PANTHER" id="PTHR45766:SF3">
    <property type="entry name" value="DNA ANNEALING HELICASE AND ENDONUCLEASE ZRANB3"/>
    <property type="match status" value="1"/>
</dbReference>
<dbReference type="GO" id="GO:0005524">
    <property type="term" value="F:ATP binding"/>
    <property type="evidence" value="ECO:0007669"/>
    <property type="project" value="UniProtKB-KW"/>
</dbReference>
<feature type="compositionally biased region" description="Pro residues" evidence="5">
    <location>
        <begin position="94"/>
        <end position="115"/>
    </location>
</feature>
<keyword evidence="4" id="KW-0067">ATP-binding</keyword>
<dbReference type="OrthoDB" id="2801544at2759"/>
<feature type="compositionally biased region" description="Gly residues" evidence="5">
    <location>
        <begin position="891"/>
        <end position="903"/>
    </location>
</feature>
<gene>
    <name evidence="9" type="ORF">KFL_000460110</name>
</gene>
<dbReference type="Proteomes" id="UP000054558">
    <property type="component" value="Unassembled WGS sequence"/>
</dbReference>
<feature type="compositionally biased region" description="Polar residues" evidence="5">
    <location>
        <begin position="254"/>
        <end position="268"/>
    </location>
</feature>
<feature type="domain" description="HARP" evidence="8">
    <location>
        <begin position="12"/>
        <end position="83"/>
    </location>
</feature>
<evidence type="ECO:0000256" key="5">
    <source>
        <dbReference type="SAM" id="MobiDB-lite"/>
    </source>
</evidence>
<dbReference type="GO" id="GO:0004520">
    <property type="term" value="F:DNA endonuclease activity"/>
    <property type="evidence" value="ECO:0000318"/>
    <property type="project" value="GO_Central"/>
</dbReference>
<dbReference type="InterPro" id="IPR010003">
    <property type="entry name" value="HARP_dom"/>
</dbReference>